<evidence type="ECO:0000256" key="1">
    <source>
        <dbReference type="SAM" id="SignalP"/>
    </source>
</evidence>
<keyword evidence="1" id="KW-0732">Signal</keyword>
<name>A0AAD4ESJ6_9PEZI</name>
<organism evidence="2 3">
    <name type="scientific">Staphylotrichum longicolle</name>
    <dbReference type="NCBI Taxonomy" id="669026"/>
    <lineage>
        <taxon>Eukaryota</taxon>
        <taxon>Fungi</taxon>
        <taxon>Dikarya</taxon>
        <taxon>Ascomycota</taxon>
        <taxon>Pezizomycotina</taxon>
        <taxon>Sordariomycetes</taxon>
        <taxon>Sordariomycetidae</taxon>
        <taxon>Sordariales</taxon>
        <taxon>Chaetomiaceae</taxon>
        <taxon>Staphylotrichum</taxon>
    </lineage>
</organism>
<evidence type="ECO:0000313" key="2">
    <source>
        <dbReference type="EMBL" id="KAG7284647.1"/>
    </source>
</evidence>
<dbReference type="PANTHER" id="PTHR38792:SF3">
    <property type="entry name" value="BNR_ASP-BOX REPEAT DOMAIN PROTEIN (AFU_ORTHOLOGUE AFUA_7G06430)-RELATED"/>
    <property type="match status" value="1"/>
</dbReference>
<evidence type="ECO:0000313" key="3">
    <source>
        <dbReference type="Proteomes" id="UP001197093"/>
    </source>
</evidence>
<reference evidence="2" key="1">
    <citation type="submission" date="2023-02" db="EMBL/GenBank/DDBJ databases">
        <authorList>
            <person name="Palmer J.M."/>
        </authorList>
    </citation>
    <scope>NUCLEOTIDE SEQUENCE</scope>
    <source>
        <strain evidence="2">FW57</strain>
    </source>
</reference>
<dbReference type="SUPFAM" id="SSF50939">
    <property type="entry name" value="Sialidases"/>
    <property type="match status" value="1"/>
</dbReference>
<sequence>MLITLCLAILFLHSPFTTNQPIRHDLNNRTLSTHCNFDQPIMDVTARQLHIAADEHFIHDVPGTYPRLCRLSDGSILAGFTTFEPDGTHILSVARSDDGGSTFQPHGEVARSPGDCDNLFLLELPDMGTDLPTVLAAFRNHDLDEEGKPTYFRITVCESRDGGQSWNFLSQAFEKEAPFGLWEPFLRVARESGEVHLFFSQEMDVDDQDTMVARSADGGATWSTPVCVTGEGEKLRDGSVGVAESCDPVSRSEALVLVMETTRRGKFSIEAVVSLDGGETFGSRHVVYEPREGRNAGAPQIAAFADGSLAVVFMTDEDGEDEPIWPRGASIKAVYGSWLEDGTISWSVPEAIADAGSSWPGIMSYECDAALAVYESSSSIRGRMLRMLIRD</sequence>
<feature type="chain" id="PRO_5041995596" description="Sialidase domain-containing protein" evidence="1">
    <location>
        <begin position="20"/>
        <end position="391"/>
    </location>
</feature>
<comment type="caution">
    <text evidence="2">The sequence shown here is derived from an EMBL/GenBank/DDBJ whole genome shotgun (WGS) entry which is preliminary data.</text>
</comment>
<accession>A0AAD4ESJ6</accession>
<feature type="signal peptide" evidence="1">
    <location>
        <begin position="1"/>
        <end position="19"/>
    </location>
</feature>
<gene>
    <name evidence="2" type="ORF">NEMBOFW57_009255</name>
</gene>
<dbReference type="CDD" id="cd15482">
    <property type="entry name" value="Sialidase_non-viral"/>
    <property type="match status" value="1"/>
</dbReference>
<dbReference type="PANTHER" id="PTHR38792">
    <property type="entry name" value="BNR/ASP-BOX REPEAT DOMAIN PROTEIN (AFU_ORTHOLOGUE AFUA_7G06430)-RELATED"/>
    <property type="match status" value="1"/>
</dbReference>
<dbReference type="Proteomes" id="UP001197093">
    <property type="component" value="Unassembled WGS sequence"/>
</dbReference>
<evidence type="ECO:0008006" key="4">
    <source>
        <dbReference type="Google" id="ProtNLM"/>
    </source>
</evidence>
<dbReference type="EMBL" id="JAHCVI010000005">
    <property type="protein sequence ID" value="KAG7284647.1"/>
    <property type="molecule type" value="Genomic_DNA"/>
</dbReference>
<protein>
    <recommendedName>
        <fullName evidence="4">Sialidase domain-containing protein</fullName>
    </recommendedName>
</protein>
<dbReference type="AlphaFoldDB" id="A0AAD4ESJ6"/>
<proteinExistence type="predicted"/>
<dbReference type="InterPro" id="IPR036278">
    <property type="entry name" value="Sialidase_sf"/>
</dbReference>
<keyword evidence="3" id="KW-1185">Reference proteome</keyword>
<dbReference type="Gene3D" id="2.120.10.10">
    <property type="match status" value="1"/>
</dbReference>